<protein>
    <recommendedName>
        <fullName evidence="11">AI-2E family transporter</fullName>
    </recommendedName>
</protein>
<feature type="transmembrane region" description="Helical" evidence="8">
    <location>
        <begin position="229"/>
        <end position="253"/>
    </location>
</feature>
<evidence type="ECO:0000313" key="9">
    <source>
        <dbReference type="EMBL" id="AEG00568.1"/>
    </source>
</evidence>
<dbReference type="PANTHER" id="PTHR21716:SF53">
    <property type="entry name" value="PERMEASE PERM-RELATED"/>
    <property type="match status" value="1"/>
</dbReference>
<dbReference type="InterPro" id="IPR002549">
    <property type="entry name" value="AI-2E-like"/>
</dbReference>
<organism evidence="9 10">
    <name type="scientific">Methylomonas methanica (strain DSM 25384 / MC09)</name>
    <dbReference type="NCBI Taxonomy" id="857087"/>
    <lineage>
        <taxon>Bacteria</taxon>
        <taxon>Pseudomonadati</taxon>
        <taxon>Pseudomonadota</taxon>
        <taxon>Gammaproteobacteria</taxon>
        <taxon>Methylococcales</taxon>
        <taxon>Methylococcaceae</taxon>
        <taxon>Methylomonas</taxon>
    </lineage>
</organism>
<dbReference type="STRING" id="857087.Metme_2163"/>
<feature type="transmembrane region" description="Helical" evidence="8">
    <location>
        <begin position="259"/>
        <end position="278"/>
    </location>
</feature>
<evidence type="ECO:0000256" key="5">
    <source>
        <dbReference type="ARBA" id="ARBA00022692"/>
    </source>
</evidence>
<reference evidence="9 10" key="1">
    <citation type="journal article" date="2011" name="J. Bacteriol.">
        <title>Complete Genome Sequence of the Aerobic Marine Methanotroph Methylomonas methanica MC09.</title>
        <authorList>
            <person name="Boden R."/>
            <person name="Cunliffe M."/>
            <person name="Scanlan J."/>
            <person name="Moussard H."/>
            <person name="Kits K.D."/>
            <person name="Klotz M.G."/>
            <person name="Jetten M.S."/>
            <person name="Vuilleumier S."/>
            <person name="Han J."/>
            <person name="Peters L."/>
            <person name="Mikhailova N."/>
            <person name="Teshima H."/>
            <person name="Tapia R."/>
            <person name="Kyrpides N."/>
            <person name="Ivanova N."/>
            <person name="Pagani I."/>
            <person name="Cheng J.F."/>
            <person name="Goodwin L."/>
            <person name="Han C."/>
            <person name="Hauser L."/>
            <person name="Land M.L."/>
            <person name="Lapidus A."/>
            <person name="Lucas S."/>
            <person name="Pitluck S."/>
            <person name="Woyke T."/>
            <person name="Stein L."/>
            <person name="Murrell J.C."/>
        </authorList>
    </citation>
    <scope>NUCLEOTIDE SEQUENCE [LARGE SCALE GENOMIC DNA]</scope>
    <source>
        <strain evidence="9 10">MC09</strain>
    </source>
</reference>
<evidence type="ECO:0000256" key="2">
    <source>
        <dbReference type="ARBA" id="ARBA00009773"/>
    </source>
</evidence>
<dbReference type="AlphaFoldDB" id="G0A6U7"/>
<name>G0A6U7_METMM</name>
<feature type="transmembrane region" description="Helical" evidence="8">
    <location>
        <begin position="46"/>
        <end position="64"/>
    </location>
</feature>
<keyword evidence="10" id="KW-1185">Reference proteome</keyword>
<keyword evidence="7 8" id="KW-0472">Membrane</keyword>
<feature type="transmembrane region" description="Helical" evidence="8">
    <location>
        <begin position="290"/>
        <end position="311"/>
    </location>
</feature>
<keyword evidence="3" id="KW-0813">Transport</keyword>
<feature type="transmembrane region" description="Helical" evidence="8">
    <location>
        <begin position="76"/>
        <end position="97"/>
    </location>
</feature>
<comment type="subcellular location">
    <subcellularLocation>
        <location evidence="1">Cell membrane</location>
        <topology evidence="1">Multi-pass membrane protein</topology>
    </subcellularLocation>
</comment>
<evidence type="ECO:0000256" key="1">
    <source>
        <dbReference type="ARBA" id="ARBA00004651"/>
    </source>
</evidence>
<dbReference type="eggNOG" id="COG0628">
    <property type="taxonomic scope" value="Bacteria"/>
</dbReference>
<comment type="similarity">
    <text evidence="2">Belongs to the autoinducer-2 exporter (AI-2E) (TC 2.A.86) family.</text>
</comment>
<sequence>MSKQTNFSNLDFVRDFFHRFLPNSQVVSLAISLIVGSALIYCLSGLLMPVFASIILAYLLEGLVAKAERRSVPRIVAVHVVFFAFLTLLGFILFVLVPMVSEQTVQLVQRIPEMVSSAQSEIMRLPEIYPEFITQARIREIMFSIQQDLLKYGQNVISGSAQSFAGLLAAVIYLFLVPMMVFFCLKDKALLVGWFAQFFPKDMTLTMRVWREVDSQIANYVRGKFVEVFILWAASYLTFAMLNLNYAMLLAVLMGLSVVIPYVGATLVTFPVLGVAYVQWGVGGGDQFMYVLIAYSVIQAIDGVVLVPLLFSEAVNLHPIAIVVAILFFGGLWGFWGVFFAIPLATLVNAVLTAWPRAGQVSVDQSDYKLSDA</sequence>
<keyword evidence="4" id="KW-1003">Cell membrane</keyword>
<dbReference type="Pfam" id="PF01594">
    <property type="entry name" value="AI-2E_transport"/>
    <property type="match status" value="1"/>
</dbReference>
<accession>G0A6U7</accession>
<proteinExistence type="inferred from homology"/>
<dbReference type="HOGENOM" id="CLU_031275_8_0_6"/>
<evidence type="ECO:0000256" key="6">
    <source>
        <dbReference type="ARBA" id="ARBA00022989"/>
    </source>
</evidence>
<dbReference type="OrthoDB" id="5562213at2"/>
<feature type="transmembrane region" description="Helical" evidence="8">
    <location>
        <begin position="317"/>
        <end position="342"/>
    </location>
</feature>
<evidence type="ECO:0000256" key="7">
    <source>
        <dbReference type="ARBA" id="ARBA00023136"/>
    </source>
</evidence>
<evidence type="ECO:0000256" key="3">
    <source>
        <dbReference type="ARBA" id="ARBA00022448"/>
    </source>
</evidence>
<dbReference type="RefSeq" id="WP_013818812.1">
    <property type="nucleotide sequence ID" value="NC_015572.1"/>
</dbReference>
<feature type="transmembrane region" description="Helical" evidence="8">
    <location>
        <begin position="164"/>
        <end position="185"/>
    </location>
</feature>
<feature type="transmembrane region" description="Helical" evidence="8">
    <location>
        <begin position="20"/>
        <end position="40"/>
    </location>
</feature>
<evidence type="ECO:0008006" key="11">
    <source>
        <dbReference type="Google" id="ProtNLM"/>
    </source>
</evidence>
<keyword evidence="6 8" id="KW-1133">Transmembrane helix</keyword>
<evidence type="ECO:0000313" key="10">
    <source>
        <dbReference type="Proteomes" id="UP000008888"/>
    </source>
</evidence>
<keyword evidence="5 8" id="KW-0812">Transmembrane</keyword>
<dbReference type="Proteomes" id="UP000008888">
    <property type="component" value="Chromosome"/>
</dbReference>
<reference key="2">
    <citation type="submission" date="2011-05" db="EMBL/GenBank/DDBJ databases">
        <title>Complete genome sequence of the aerobic marine methanotroph Methylomonas methanica MC09.</title>
        <authorList>
            <person name="Boden R."/>
            <person name="Cunliffe M."/>
            <person name="Scanlan J."/>
            <person name="Moussard H."/>
            <person name="Kits K.D."/>
            <person name="Klotz M."/>
            <person name="Jetten M."/>
            <person name="Vuilleumier S."/>
            <person name="Han J."/>
            <person name="Peters L."/>
            <person name="Mikhailova N."/>
            <person name="Teshima H."/>
            <person name="Tapia R."/>
            <person name="Kyrpides N."/>
            <person name="Ivanova N."/>
            <person name="Pagani I."/>
            <person name="Cheng J.-F."/>
            <person name="Goodwin L."/>
            <person name="Han C."/>
            <person name="Hauser L."/>
            <person name="Land M."/>
            <person name="Lapidus A."/>
            <person name="Lucas S."/>
            <person name="Pitluck S."/>
            <person name="Woyke T."/>
            <person name="Stein L.Y."/>
            <person name="Murrell C."/>
        </authorList>
    </citation>
    <scope>NUCLEOTIDE SEQUENCE</scope>
    <source>
        <strain>MC09</strain>
    </source>
</reference>
<evidence type="ECO:0000256" key="4">
    <source>
        <dbReference type="ARBA" id="ARBA00022475"/>
    </source>
</evidence>
<dbReference type="PANTHER" id="PTHR21716">
    <property type="entry name" value="TRANSMEMBRANE PROTEIN"/>
    <property type="match status" value="1"/>
</dbReference>
<dbReference type="GO" id="GO:0055085">
    <property type="term" value="P:transmembrane transport"/>
    <property type="evidence" value="ECO:0007669"/>
    <property type="project" value="TreeGrafter"/>
</dbReference>
<reference evidence="10" key="3">
    <citation type="submission" date="2011-05" db="EMBL/GenBank/DDBJ databases">
        <title>Complete sequence of Methylomonas methanica MC09.</title>
        <authorList>
            <consortium name="US DOE Joint Genome Institute"/>
            <person name="Lucas S."/>
            <person name="Han J."/>
            <person name="Lapidus A."/>
            <person name="Cheng J.-F."/>
            <person name="Goodwin L."/>
            <person name="Pitluck S."/>
            <person name="Peters L."/>
            <person name="Mikhailova N."/>
            <person name="Teshima H."/>
            <person name="Han C."/>
            <person name="Tapia R."/>
            <person name="Land M."/>
            <person name="Hauser L."/>
            <person name="Kyrpides N."/>
            <person name="Ivanova N."/>
            <person name="Pagani I."/>
            <person name="Stein L."/>
            <person name="Woyke T."/>
        </authorList>
    </citation>
    <scope>NUCLEOTIDE SEQUENCE [LARGE SCALE GENOMIC DNA]</scope>
    <source>
        <strain evidence="10">MC09</strain>
    </source>
</reference>
<dbReference type="GO" id="GO:0005886">
    <property type="term" value="C:plasma membrane"/>
    <property type="evidence" value="ECO:0007669"/>
    <property type="project" value="UniProtKB-SubCell"/>
</dbReference>
<dbReference type="KEGG" id="mmt:Metme_2163"/>
<gene>
    <name evidence="9" type="ordered locus">Metme_2163</name>
</gene>
<evidence type="ECO:0000256" key="8">
    <source>
        <dbReference type="SAM" id="Phobius"/>
    </source>
</evidence>
<dbReference type="EMBL" id="CP002738">
    <property type="protein sequence ID" value="AEG00568.1"/>
    <property type="molecule type" value="Genomic_DNA"/>
</dbReference>